<keyword evidence="1" id="KW-0472">Membrane</keyword>
<protein>
    <submittedName>
        <fullName evidence="2">Uncharacterized protein</fullName>
    </submittedName>
</protein>
<gene>
    <name evidence="2" type="ORF">BO87DRAFT_62981</name>
</gene>
<keyword evidence="1" id="KW-1133">Transmembrane helix</keyword>
<name>A0A318ZCV8_ASPNB</name>
<proteinExistence type="predicted"/>
<organism evidence="2 3">
    <name type="scientific">Aspergillus neoniger (strain CBS 115656)</name>
    <dbReference type="NCBI Taxonomy" id="1448310"/>
    <lineage>
        <taxon>Eukaryota</taxon>
        <taxon>Fungi</taxon>
        <taxon>Dikarya</taxon>
        <taxon>Ascomycota</taxon>
        <taxon>Pezizomycotina</taxon>
        <taxon>Eurotiomycetes</taxon>
        <taxon>Eurotiomycetidae</taxon>
        <taxon>Eurotiales</taxon>
        <taxon>Aspergillaceae</taxon>
        <taxon>Aspergillus</taxon>
        <taxon>Aspergillus subgen. Circumdati</taxon>
    </lineage>
</organism>
<dbReference type="Proteomes" id="UP000247647">
    <property type="component" value="Unassembled WGS sequence"/>
</dbReference>
<dbReference type="GeneID" id="37131894"/>
<sequence>MPSEVPTALLTVYAPYYLLITAAIDLIPAQGGIILGDFAVLEIRVRVAILDSLLIFFCLM</sequence>
<dbReference type="RefSeq" id="XP_025479570.1">
    <property type="nucleotide sequence ID" value="XM_025629438.1"/>
</dbReference>
<keyword evidence="3" id="KW-1185">Reference proteome</keyword>
<evidence type="ECO:0000256" key="1">
    <source>
        <dbReference type="SAM" id="Phobius"/>
    </source>
</evidence>
<evidence type="ECO:0000313" key="3">
    <source>
        <dbReference type="Proteomes" id="UP000247647"/>
    </source>
</evidence>
<dbReference type="AlphaFoldDB" id="A0A318ZCV8"/>
<reference evidence="2" key="1">
    <citation type="submission" date="2016-12" db="EMBL/GenBank/DDBJ databases">
        <title>The genomes of Aspergillus section Nigri reveals drivers in fungal speciation.</title>
        <authorList>
            <consortium name="DOE Joint Genome Institute"/>
            <person name="Vesth T.C."/>
            <person name="Nybo J."/>
            <person name="Theobald S."/>
            <person name="Brandl J."/>
            <person name="Frisvad J.C."/>
            <person name="Nielsen K.F."/>
            <person name="Lyhne E.K."/>
            <person name="Kogle M.E."/>
            <person name="Kuo A."/>
            <person name="Riley R."/>
            <person name="Clum A."/>
            <person name="Nolan M."/>
            <person name="Lipzen A."/>
            <person name="Salamov A."/>
            <person name="Henrissat B."/>
            <person name="Wiebenga A."/>
            <person name="De Vries R.P."/>
            <person name="Grigoriev I.V."/>
            <person name="Mortensen U.H."/>
            <person name="Andersen M.R."/>
            <person name="Baker S.E."/>
        </authorList>
    </citation>
    <scope>NUCLEOTIDE SEQUENCE [LARGE SCALE GENOMIC DNA]</scope>
    <source>
        <strain evidence="2">CBS 115656</strain>
    </source>
</reference>
<keyword evidence="1" id="KW-0812">Transmembrane</keyword>
<dbReference type="EMBL" id="KZ821461">
    <property type="protein sequence ID" value="PYH34092.1"/>
    <property type="molecule type" value="Genomic_DNA"/>
</dbReference>
<evidence type="ECO:0000313" key="2">
    <source>
        <dbReference type="EMBL" id="PYH34092.1"/>
    </source>
</evidence>
<feature type="transmembrane region" description="Helical" evidence="1">
    <location>
        <begin position="16"/>
        <end position="40"/>
    </location>
</feature>
<accession>A0A318ZCV8</accession>